<evidence type="ECO:0000256" key="10">
    <source>
        <dbReference type="ARBA" id="ARBA00023237"/>
    </source>
</evidence>
<dbReference type="InterPro" id="IPR033900">
    <property type="entry name" value="Gram_neg_porin_domain"/>
</dbReference>
<evidence type="ECO:0000256" key="6">
    <source>
        <dbReference type="ARBA" id="ARBA00022729"/>
    </source>
</evidence>
<dbReference type="Pfam" id="PF13609">
    <property type="entry name" value="Porin_4"/>
    <property type="match status" value="1"/>
</dbReference>
<proteinExistence type="predicted"/>
<evidence type="ECO:0000256" key="9">
    <source>
        <dbReference type="ARBA" id="ARBA00023136"/>
    </source>
</evidence>
<dbReference type="InterPro" id="IPR050298">
    <property type="entry name" value="Gram-neg_bact_OMP"/>
</dbReference>
<evidence type="ECO:0000256" key="3">
    <source>
        <dbReference type="ARBA" id="ARBA00022448"/>
    </source>
</evidence>
<dbReference type="SUPFAM" id="SSF56935">
    <property type="entry name" value="Porins"/>
    <property type="match status" value="1"/>
</dbReference>
<protein>
    <submittedName>
        <fullName evidence="12">Porin</fullName>
    </submittedName>
</protein>
<keyword evidence="5" id="KW-0812">Transmembrane</keyword>
<dbReference type="GO" id="GO:0006811">
    <property type="term" value="P:monoatomic ion transport"/>
    <property type="evidence" value="ECO:0007669"/>
    <property type="project" value="UniProtKB-KW"/>
</dbReference>
<dbReference type="GO" id="GO:0009279">
    <property type="term" value="C:cell outer membrane"/>
    <property type="evidence" value="ECO:0007669"/>
    <property type="project" value="UniProtKB-SubCell"/>
</dbReference>
<keyword evidence="6" id="KW-0732">Signal</keyword>
<comment type="subcellular location">
    <subcellularLocation>
        <location evidence="1">Cell outer membrane</location>
        <topology evidence="1">Multi-pass membrane protein</topology>
    </subcellularLocation>
</comment>
<dbReference type="GO" id="GO:0046930">
    <property type="term" value="C:pore complex"/>
    <property type="evidence" value="ECO:0007669"/>
    <property type="project" value="UniProtKB-KW"/>
</dbReference>
<dbReference type="PANTHER" id="PTHR34501">
    <property type="entry name" value="PROTEIN YDDL-RELATED"/>
    <property type="match status" value="1"/>
</dbReference>
<keyword evidence="13" id="KW-1185">Reference proteome</keyword>
<evidence type="ECO:0000256" key="2">
    <source>
        <dbReference type="ARBA" id="ARBA00011233"/>
    </source>
</evidence>
<name>A0A5E4VQI5_9BURK</name>
<feature type="domain" description="Porin" evidence="11">
    <location>
        <begin position="2"/>
        <end position="318"/>
    </location>
</feature>
<sequence length="336" mass="35872">MVSASSAIAQSSVQMYGIVDAMVYKKQYAGDASSTAQVSSGGLNTSFWGMRGKEDLGGGLSALFELTSFFRVNSGASGRYDTDPLFSRSSWVGLQSQWGTVRIGRQSSLAFFNTGRFSAFGTSLNFSPSFLQNYQSSATQPLITGSGAADSVWNNVFSYTTPNIVGFTGAAYYAPKDSTSSGQRMGASLLYANGGFAAGAVFESIKSMSLNYAKPPGSLIMNESQLWNVGASYDFRIVKLFAQATGTQLSNPTTRADFLTYNVGASIPIGPGHVLLSYGVESKEQTRLPDAHRKTLVAAYDYSLSKRTDLYAAVIHDRATAMSSGTGFATGVRHRF</sequence>
<keyword evidence="8" id="KW-0626">Porin</keyword>
<reference evidence="12 13" key="1">
    <citation type="submission" date="2019-08" db="EMBL/GenBank/DDBJ databases">
        <authorList>
            <person name="Peeters C."/>
        </authorList>
    </citation>
    <scope>NUCLEOTIDE SEQUENCE [LARGE SCALE GENOMIC DNA]</scope>
    <source>
        <strain evidence="12 13">LMG 31114</strain>
    </source>
</reference>
<evidence type="ECO:0000256" key="8">
    <source>
        <dbReference type="ARBA" id="ARBA00023114"/>
    </source>
</evidence>
<keyword evidence="3" id="KW-0813">Transport</keyword>
<evidence type="ECO:0000313" key="13">
    <source>
        <dbReference type="Proteomes" id="UP000366945"/>
    </source>
</evidence>
<comment type="subunit">
    <text evidence="2">Homotrimer.</text>
</comment>
<dbReference type="InterPro" id="IPR023614">
    <property type="entry name" value="Porin_dom_sf"/>
</dbReference>
<dbReference type="Proteomes" id="UP000366945">
    <property type="component" value="Unassembled WGS sequence"/>
</dbReference>
<dbReference type="CDD" id="cd00342">
    <property type="entry name" value="gram_neg_porins"/>
    <property type="match status" value="1"/>
</dbReference>
<dbReference type="AlphaFoldDB" id="A0A5E4VQI5"/>
<organism evidence="12 13">
    <name type="scientific">Pandoraea pneumonica</name>
    <dbReference type="NCBI Taxonomy" id="2508299"/>
    <lineage>
        <taxon>Bacteria</taxon>
        <taxon>Pseudomonadati</taxon>
        <taxon>Pseudomonadota</taxon>
        <taxon>Betaproteobacteria</taxon>
        <taxon>Burkholderiales</taxon>
        <taxon>Burkholderiaceae</taxon>
        <taxon>Pandoraea</taxon>
    </lineage>
</organism>
<dbReference type="PANTHER" id="PTHR34501:SF9">
    <property type="entry name" value="MAJOR OUTER MEMBRANE PROTEIN P.IA"/>
    <property type="match status" value="1"/>
</dbReference>
<gene>
    <name evidence="12" type="ORF">PPN31114_02836</name>
</gene>
<evidence type="ECO:0000256" key="4">
    <source>
        <dbReference type="ARBA" id="ARBA00022452"/>
    </source>
</evidence>
<evidence type="ECO:0000259" key="11">
    <source>
        <dbReference type="Pfam" id="PF13609"/>
    </source>
</evidence>
<accession>A0A5E4VQI5</accession>
<evidence type="ECO:0000256" key="1">
    <source>
        <dbReference type="ARBA" id="ARBA00004571"/>
    </source>
</evidence>
<keyword evidence="10" id="KW-0998">Cell outer membrane</keyword>
<keyword evidence="7" id="KW-0406">Ion transport</keyword>
<keyword evidence="4" id="KW-1134">Transmembrane beta strand</keyword>
<evidence type="ECO:0000256" key="7">
    <source>
        <dbReference type="ARBA" id="ARBA00023065"/>
    </source>
</evidence>
<dbReference type="EMBL" id="CABPSK010000002">
    <property type="protein sequence ID" value="VVE14707.1"/>
    <property type="molecule type" value="Genomic_DNA"/>
</dbReference>
<dbReference type="GO" id="GO:0015288">
    <property type="term" value="F:porin activity"/>
    <property type="evidence" value="ECO:0007669"/>
    <property type="project" value="UniProtKB-KW"/>
</dbReference>
<dbReference type="Gene3D" id="2.40.160.10">
    <property type="entry name" value="Porin"/>
    <property type="match status" value="1"/>
</dbReference>
<evidence type="ECO:0000313" key="12">
    <source>
        <dbReference type="EMBL" id="VVE14707.1"/>
    </source>
</evidence>
<keyword evidence="9" id="KW-0472">Membrane</keyword>
<evidence type="ECO:0000256" key="5">
    <source>
        <dbReference type="ARBA" id="ARBA00022692"/>
    </source>
</evidence>